<evidence type="ECO:0000259" key="1">
    <source>
        <dbReference type="Pfam" id="PF01968"/>
    </source>
</evidence>
<dbReference type="GO" id="GO:0047423">
    <property type="term" value="F:N-methylhydantoinase (ATP-hydrolyzing) activity"/>
    <property type="evidence" value="ECO:0007669"/>
    <property type="project" value="UniProtKB-EC"/>
</dbReference>
<dbReference type="AlphaFoldDB" id="A0A170PS74"/>
<dbReference type="Pfam" id="PF19278">
    <property type="entry name" value="Hydant_A_C"/>
    <property type="match status" value="1"/>
</dbReference>
<dbReference type="InterPro" id="IPR043129">
    <property type="entry name" value="ATPase_NBD"/>
</dbReference>
<keyword evidence="4" id="KW-0378">Hydrolase</keyword>
<dbReference type="EMBL" id="CZRL01000104">
    <property type="protein sequence ID" value="CUS54666.1"/>
    <property type="molecule type" value="Genomic_DNA"/>
</dbReference>
<gene>
    <name evidence="4" type="ORF">MGWOODY_XGa905</name>
</gene>
<dbReference type="InterPro" id="IPR008040">
    <property type="entry name" value="Hydant_A_N"/>
</dbReference>
<accession>A0A170PS74</accession>
<dbReference type="InterPro" id="IPR002821">
    <property type="entry name" value="Hydantoinase_A"/>
</dbReference>
<proteinExistence type="predicted"/>
<feature type="domain" description="Hydantoinase A/oxoprolinase" evidence="1">
    <location>
        <begin position="214"/>
        <end position="514"/>
    </location>
</feature>
<dbReference type="InterPro" id="IPR049517">
    <property type="entry name" value="ACX-like_C"/>
</dbReference>
<dbReference type="EC" id="3.5.2.14" evidence="4"/>
<dbReference type="GO" id="GO:0017168">
    <property type="term" value="F:5-oxoprolinase (ATP-hydrolyzing) activity"/>
    <property type="evidence" value="ECO:0007669"/>
    <property type="project" value="TreeGrafter"/>
</dbReference>
<evidence type="ECO:0000313" key="4">
    <source>
        <dbReference type="EMBL" id="CUS54666.1"/>
    </source>
</evidence>
<feature type="domain" description="Acetophenone carboxylase-like C-terminal" evidence="3">
    <location>
        <begin position="530"/>
        <end position="698"/>
    </location>
</feature>
<dbReference type="Pfam" id="PF05378">
    <property type="entry name" value="Hydant_A_N"/>
    <property type="match status" value="1"/>
</dbReference>
<dbReference type="SUPFAM" id="SSF53067">
    <property type="entry name" value="Actin-like ATPase domain"/>
    <property type="match status" value="1"/>
</dbReference>
<dbReference type="GO" id="GO:0005829">
    <property type="term" value="C:cytosol"/>
    <property type="evidence" value="ECO:0007669"/>
    <property type="project" value="TreeGrafter"/>
</dbReference>
<organism evidence="4">
    <name type="scientific">hydrothermal vent metagenome</name>
    <dbReference type="NCBI Taxonomy" id="652676"/>
    <lineage>
        <taxon>unclassified sequences</taxon>
        <taxon>metagenomes</taxon>
        <taxon>ecological metagenomes</taxon>
    </lineage>
</organism>
<dbReference type="Gene3D" id="3.30.420.40">
    <property type="match status" value="1"/>
</dbReference>
<dbReference type="GO" id="GO:0006749">
    <property type="term" value="P:glutathione metabolic process"/>
    <property type="evidence" value="ECO:0007669"/>
    <property type="project" value="TreeGrafter"/>
</dbReference>
<sequence>MTPAAHKKNSQQVSYRLGVDIGGTFTDIVLVGPSGQIMTRKVSSTEDDYARGIVTGIRDILTSVDCQDVTVSEIMHGTTVASNTILQMSGARTGLITTSGFRDVLELRTLRMPRLYDLKWEKPPPLVERYLRVEVDERIDRDGEIQKPLDRADARQAIERLLAEDVEAIAICLINSFVNPVHEQLLFEVMQEVAPDLPCCISYNVLPEIKEYERTSTTVINAYLLPVIASYLNSLVAKLQDEGVQAPLLLMQSNGGLTTVDQTRSLPCHIIESGPAAGVVGAHALSQKLGLGDIVTFDMGGTTAKASLVENGKYSRAVEYSVGGGIMAGSRLLTGSGYRLKVPAIDLAEVGAGGGSIIWIDPAGALQVGPKSAGATPGPVCYGKGGTDPTMTDACAILGYLNPNHLVGGDLPLNTELSKKVFANKIAGPLGLELEQAAYGAYEIASANMIRAIKSVSSERGRDPRDYVLFAFGGNGPLFAGAMAAILHMRRILVPPAPGVFSAFGLLCAEVEHHYSQTFRRVLQSADPVELESGWNLLEVQADHQLSVDGFPPVQRRLIRSANMHYQGQIYELSVPVPEGPIDEAAVQMLQAAFGDEHERTYGHRAGPDEPVELVNLELVGQGLSTVSRVPEGLHAVQNTNQQSPPRQAYFGREHGWMDAPVIAREALSQLQSGPCIIEEYDATCLVPPGGEASLDDYGNIVIEL</sequence>
<name>A0A170PS74_9ZZZZ</name>
<evidence type="ECO:0000259" key="2">
    <source>
        <dbReference type="Pfam" id="PF05378"/>
    </source>
</evidence>
<dbReference type="Pfam" id="PF01968">
    <property type="entry name" value="Hydantoinase_A"/>
    <property type="match status" value="1"/>
</dbReference>
<dbReference type="InterPro" id="IPR045079">
    <property type="entry name" value="Oxoprolinase-like"/>
</dbReference>
<feature type="domain" description="Hydantoinase/oxoprolinase N-terminal" evidence="2">
    <location>
        <begin position="16"/>
        <end position="193"/>
    </location>
</feature>
<dbReference type="PANTHER" id="PTHR11365:SF23">
    <property type="entry name" value="HYPOTHETICAL 5-OXOPROLINASE (EUROFUNG)-RELATED"/>
    <property type="match status" value="1"/>
</dbReference>
<protein>
    <submittedName>
        <fullName evidence="4">N-methylhydantoinase A</fullName>
        <ecNumber evidence="4">3.5.2.14</ecNumber>
    </submittedName>
</protein>
<evidence type="ECO:0000259" key="3">
    <source>
        <dbReference type="Pfam" id="PF19278"/>
    </source>
</evidence>
<reference evidence="4" key="1">
    <citation type="submission" date="2015-10" db="EMBL/GenBank/DDBJ databases">
        <authorList>
            <person name="Gilbert D.G."/>
        </authorList>
    </citation>
    <scope>NUCLEOTIDE SEQUENCE</scope>
</reference>
<dbReference type="PANTHER" id="PTHR11365">
    <property type="entry name" value="5-OXOPROLINASE RELATED"/>
    <property type="match status" value="1"/>
</dbReference>